<evidence type="ECO:0000313" key="2">
    <source>
        <dbReference type="Proteomes" id="UP001367508"/>
    </source>
</evidence>
<evidence type="ECO:0000313" key="1">
    <source>
        <dbReference type="EMBL" id="KAK7345004.1"/>
    </source>
</evidence>
<dbReference type="Proteomes" id="UP001367508">
    <property type="component" value="Unassembled WGS sequence"/>
</dbReference>
<comment type="caution">
    <text evidence="1">The sequence shown here is derived from an EMBL/GenBank/DDBJ whole genome shotgun (WGS) entry which is preliminary data.</text>
</comment>
<dbReference type="AlphaFoldDB" id="A0AAN9QR65"/>
<gene>
    <name evidence="1" type="ORF">VNO77_15342</name>
</gene>
<proteinExistence type="predicted"/>
<sequence length="156" mass="18096">MELRVLPQLSPQTWTYGNNFDLCRHVIDNYTFLFMVGACERMHVNSEPNDQFWCAWGWKPETLTPVIMPNDVTYDHRIRALSKNDSIEKGMQETDLRMLLSTETREEPGPASQVSFLPPTGRCPPMSNSRMQRHALSELDVRFIHLTFRLLSESPP</sequence>
<reference evidence="1 2" key="1">
    <citation type="submission" date="2024-01" db="EMBL/GenBank/DDBJ databases">
        <title>The genomes of 5 underutilized Papilionoideae crops provide insights into root nodulation and disease resistanc.</title>
        <authorList>
            <person name="Jiang F."/>
        </authorList>
    </citation>
    <scope>NUCLEOTIDE SEQUENCE [LARGE SCALE GENOMIC DNA]</scope>
    <source>
        <strain evidence="1">LVBAO_FW01</strain>
        <tissue evidence="1">Leaves</tissue>
    </source>
</reference>
<organism evidence="1 2">
    <name type="scientific">Canavalia gladiata</name>
    <name type="common">Sword bean</name>
    <name type="synonym">Dolichos gladiatus</name>
    <dbReference type="NCBI Taxonomy" id="3824"/>
    <lineage>
        <taxon>Eukaryota</taxon>
        <taxon>Viridiplantae</taxon>
        <taxon>Streptophyta</taxon>
        <taxon>Embryophyta</taxon>
        <taxon>Tracheophyta</taxon>
        <taxon>Spermatophyta</taxon>
        <taxon>Magnoliopsida</taxon>
        <taxon>eudicotyledons</taxon>
        <taxon>Gunneridae</taxon>
        <taxon>Pentapetalae</taxon>
        <taxon>rosids</taxon>
        <taxon>fabids</taxon>
        <taxon>Fabales</taxon>
        <taxon>Fabaceae</taxon>
        <taxon>Papilionoideae</taxon>
        <taxon>50 kb inversion clade</taxon>
        <taxon>NPAAA clade</taxon>
        <taxon>indigoferoid/millettioid clade</taxon>
        <taxon>Phaseoleae</taxon>
        <taxon>Canavalia</taxon>
    </lineage>
</organism>
<dbReference type="EMBL" id="JAYMYQ010000003">
    <property type="protein sequence ID" value="KAK7345004.1"/>
    <property type="molecule type" value="Genomic_DNA"/>
</dbReference>
<accession>A0AAN9QR65</accession>
<name>A0AAN9QR65_CANGL</name>
<keyword evidence="2" id="KW-1185">Reference proteome</keyword>
<protein>
    <submittedName>
        <fullName evidence="1">Uncharacterized protein</fullName>
    </submittedName>
</protein>